<proteinExistence type="predicted"/>
<dbReference type="EMBL" id="JAOYFB010000037">
    <property type="protein sequence ID" value="KAK4021887.1"/>
    <property type="molecule type" value="Genomic_DNA"/>
</dbReference>
<keyword evidence="2" id="KW-1185">Reference proteome</keyword>
<name>A0ABR0A9R9_9CRUS</name>
<protein>
    <submittedName>
        <fullName evidence="1">Uncharacterized protein</fullName>
    </submittedName>
</protein>
<evidence type="ECO:0000313" key="2">
    <source>
        <dbReference type="Proteomes" id="UP001234178"/>
    </source>
</evidence>
<reference evidence="1 2" key="1">
    <citation type="journal article" date="2023" name="Nucleic Acids Res.">
        <title>The hologenome of Daphnia magna reveals possible DNA methylation and microbiome-mediated evolution of the host genome.</title>
        <authorList>
            <person name="Chaturvedi A."/>
            <person name="Li X."/>
            <person name="Dhandapani V."/>
            <person name="Marshall H."/>
            <person name="Kissane S."/>
            <person name="Cuenca-Cambronero M."/>
            <person name="Asole G."/>
            <person name="Calvet F."/>
            <person name="Ruiz-Romero M."/>
            <person name="Marangio P."/>
            <person name="Guigo R."/>
            <person name="Rago D."/>
            <person name="Mirbahai L."/>
            <person name="Eastwood N."/>
            <person name="Colbourne J.K."/>
            <person name="Zhou J."/>
            <person name="Mallon E."/>
            <person name="Orsini L."/>
        </authorList>
    </citation>
    <scope>NUCLEOTIDE SEQUENCE [LARGE SCALE GENOMIC DNA]</scope>
    <source>
        <strain evidence="1">LRV0_1</strain>
    </source>
</reference>
<dbReference type="Proteomes" id="UP001234178">
    <property type="component" value="Unassembled WGS sequence"/>
</dbReference>
<organism evidence="1 2">
    <name type="scientific">Daphnia magna</name>
    <dbReference type="NCBI Taxonomy" id="35525"/>
    <lineage>
        <taxon>Eukaryota</taxon>
        <taxon>Metazoa</taxon>
        <taxon>Ecdysozoa</taxon>
        <taxon>Arthropoda</taxon>
        <taxon>Crustacea</taxon>
        <taxon>Branchiopoda</taxon>
        <taxon>Diplostraca</taxon>
        <taxon>Cladocera</taxon>
        <taxon>Anomopoda</taxon>
        <taxon>Daphniidae</taxon>
        <taxon>Daphnia</taxon>
    </lineage>
</organism>
<sequence>MNKIGYFIEVNESRNSSSEIPVNLFKLIAAEWHCNVTSSSQWAVTPRKLLCLELQISLKEVEHGQKLARPSLAAIFWLSLESKIFRRMDQRAACLQ</sequence>
<evidence type="ECO:0000313" key="1">
    <source>
        <dbReference type="EMBL" id="KAK4021887.1"/>
    </source>
</evidence>
<gene>
    <name evidence="1" type="ORF">OUZ56_007376</name>
</gene>
<accession>A0ABR0A9R9</accession>
<comment type="caution">
    <text evidence="1">The sequence shown here is derived from an EMBL/GenBank/DDBJ whole genome shotgun (WGS) entry which is preliminary data.</text>
</comment>